<sequence>MERRFFDLGADEYVKGRWYLGDPTGMNGKEIEDVWQFADGNAVEIFERLRFPVRRPGVALDIDFAGVGLAPVVTERVASVFRELAPDDVQLFPVDVAGESRPYFLLNVARKIRCIDEEASEEVQIRTAEEYTDRIGEYCSVMGLRIDKSKVGAARVFRLWGWRVPLIVDEEIKDALEANGIFGGKFEEV</sequence>
<dbReference type="Proteomes" id="UP000320179">
    <property type="component" value="Chromosome"/>
</dbReference>
<evidence type="ECO:0000313" key="2">
    <source>
        <dbReference type="EMBL" id="QDE72035.1"/>
    </source>
</evidence>
<dbReference type="AlphaFoldDB" id="A0AAE6G6T2"/>
<feature type="domain" description="Immunity MXAN-0049 protein" evidence="1">
    <location>
        <begin position="50"/>
        <end position="189"/>
    </location>
</feature>
<gene>
    <name evidence="2" type="ORF">BHS09_36450</name>
</gene>
<evidence type="ECO:0000313" key="3">
    <source>
        <dbReference type="Proteomes" id="UP000320179"/>
    </source>
</evidence>
<dbReference type="RefSeq" id="WP_140800460.1">
    <property type="nucleotide sequence ID" value="NZ_CP017173.1"/>
</dbReference>
<dbReference type="Pfam" id="PF07791">
    <property type="entry name" value="Imm11"/>
    <property type="match status" value="1"/>
</dbReference>
<accession>A0AAE6G6T2</accession>
<organism evidence="2 3">
    <name type="scientific">Myxococcus xanthus</name>
    <dbReference type="NCBI Taxonomy" id="34"/>
    <lineage>
        <taxon>Bacteria</taxon>
        <taxon>Pseudomonadati</taxon>
        <taxon>Myxococcota</taxon>
        <taxon>Myxococcia</taxon>
        <taxon>Myxococcales</taxon>
        <taxon>Cystobacterineae</taxon>
        <taxon>Myxococcaceae</taxon>
        <taxon>Myxococcus</taxon>
    </lineage>
</organism>
<evidence type="ECO:0000259" key="1">
    <source>
        <dbReference type="Pfam" id="PF07791"/>
    </source>
</evidence>
<reference evidence="2 3" key="1">
    <citation type="journal article" date="2019" name="Science">
        <title>Social genes are selection hotspots in kin groups of a soil microbe.</title>
        <authorList>
            <person name="Wielgoss S."/>
            <person name="Wolfensberger R."/>
            <person name="Sun L."/>
            <person name="Fiegna F."/>
            <person name="Velicer G.J."/>
        </authorList>
    </citation>
    <scope>NUCLEOTIDE SEQUENCE [LARGE SCALE GENOMIC DNA]</scope>
    <source>
        <strain evidence="2 3">MC3.5.9c15</strain>
    </source>
</reference>
<name>A0AAE6G6T2_MYXXA</name>
<dbReference type="InterPro" id="IPR012433">
    <property type="entry name" value="Imm11"/>
</dbReference>
<proteinExistence type="predicted"/>
<dbReference type="EMBL" id="CP017174">
    <property type="protein sequence ID" value="QDE72035.1"/>
    <property type="molecule type" value="Genomic_DNA"/>
</dbReference>
<protein>
    <recommendedName>
        <fullName evidence="1">Immunity MXAN-0049 protein domain-containing protein</fullName>
    </recommendedName>
</protein>